<protein>
    <submittedName>
        <fullName evidence="1">Uncharacterized protein</fullName>
    </submittedName>
</protein>
<reference evidence="2" key="1">
    <citation type="journal article" date="2019" name="Int. J. Syst. Evol. Microbiol.">
        <title>The Global Catalogue of Microorganisms (GCM) 10K type strain sequencing project: providing services to taxonomists for standard genome sequencing and annotation.</title>
        <authorList>
            <consortium name="The Broad Institute Genomics Platform"/>
            <consortium name="The Broad Institute Genome Sequencing Center for Infectious Disease"/>
            <person name="Wu L."/>
            <person name="Ma J."/>
        </authorList>
    </citation>
    <scope>NUCLEOTIDE SEQUENCE [LARGE SCALE GENOMIC DNA]</scope>
    <source>
        <strain evidence="2">CGMCC 4.7204</strain>
    </source>
</reference>
<keyword evidence="2" id="KW-1185">Reference proteome</keyword>
<dbReference type="EMBL" id="JBHSBA010000018">
    <property type="protein sequence ID" value="MFC4128955.1"/>
    <property type="molecule type" value="Genomic_DNA"/>
</dbReference>
<gene>
    <name evidence="1" type="ORF">ACFOW8_28895</name>
</gene>
<sequence length="131" mass="14062">MNRADTAAILDEIAAYDQRPINADTISHWHNTIGHLNRNTASEAVAIHHKTNAYRITPEAVLDIAAHIATRTTSAPQPKRRAVLAAYQVNAALSYPCPTCNAEPGHTCTSATGEEAHCPCVARLIGREIAA</sequence>
<accession>A0ABV8LDH9</accession>
<dbReference type="RefSeq" id="WP_378554842.1">
    <property type="nucleotide sequence ID" value="NZ_JBHSBA010000018.1"/>
</dbReference>
<proteinExistence type="predicted"/>
<comment type="caution">
    <text evidence="1">The sequence shown here is derived from an EMBL/GenBank/DDBJ whole genome shotgun (WGS) entry which is preliminary data.</text>
</comment>
<evidence type="ECO:0000313" key="2">
    <source>
        <dbReference type="Proteomes" id="UP001595767"/>
    </source>
</evidence>
<name>A0ABV8LDH9_9NOCA</name>
<organism evidence="1 2">
    <name type="scientific">Nocardia rhizosphaerae</name>
    <dbReference type="NCBI Taxonomy" id="1691571"/>
    <lineage>
        <taxon>Bacteria</taxon>
        <taxon>Bacillati</taxon>
        <taxon>Actinomycetota</taxon>
        <taxon>Actinomycetes</taxon>
        <taxon>Mycobacteriales</taxon>
        <taxon>Nocardiaceae</taxon>
        <taxon>Nocardia</taxon>
    </lineage>
</organism>
<evidence type="ECO:0000313" key="1">
    <source>
        <dbReference type="EMBL" id="MFC4128955.1"/>
    </source>
</evidence>
<dbReference type="Proteomes" id="UP001595767">
    <property type="component" value="Unassembled WGS sequence"/>
</dbReference>